<dbReference type="InterPro" id="IPR007110">
    <property type="entry name" value="Ig-like_dom"/>
</dbReference>
<sequence>MFIQFQIKWHLSLFSVDGEAQVLVQSQLSITKADDRTARIDCHVSGITLSSAYIHWYRRRPDAALERILYFLSGNPVLDQDSEKGKFEADKQLSKSTCTLTVKKTTKSDSATYYCAAWDHTALKNHSHSVQKPTLYSQLQSFKCMKPQLPPNPASYDGTRCRNPLLVSMRCPIKITLSWSRYFYVAIHVNAPYEQIDDQRPCPTELIH</sequence>
<evidence type="ECO:0000256" key="1">
    <source>
        <dbReference type="ARBA" id="ARBA00023170"/>
    </source>
</evidence>
<organism evidence="4 5">
    <name type="scientific">Terrapene triunguis</name>
    <name type="common">Three-toed box turtle</name>
    <dbReference type="NCBI Taxonomy" id="2587831"/>
    <lineage>
        <taxon>Eukaryota</taxon>
        <taxon>Metazoa</taxon>
        <taxon>Chordata</taxon>
        <taxon>Craniata</taxon>
        <taxon>Vertebrata</taxon>
        <taxon>Euteleostomi</taxon>
        <taxon>Archelosauria</taxon>
        <taxon>Testudinata</taxon>
        <taxon>Testudines</taxon>
        <taxon>Cryptodira</taxon>
        <taxon>Durocryptodira</taxon>
        <taxon>Testudinoidea</taxon>
        <taxon>Emydidae</taxon>
        <taxon>Terrapene</taxon>
    </lineage>
</organism>
<dbReference type="InterPro" id="IPR013783">
    <property type="entry name" value="Ig-like_fold"/>
</dbReference>
<dbReference type="InterPro" id="IPR013106">
    <property type="entry name" value="Ig_V-set"/>
</dbReference>
<dbReference type="InterPro" id="IPR036179">
    <property type="entry name" value="Ig-like_dom_sf"/>
</dbReference>
<dbReference type="PANTHER" id="PTHR19256">
    <property type="entry name" value="T-CELL RECEPTOR GAMMA CHAIN"/>
    <property type="match status" value="1"/>
</dbReference>
<keyword evidence="2" id="KW-0393">Immunoglobulin domain</keyword>
<evidence type="ECO:0000313" key="4">
    <source>
        <dbReference type="Ensembl" id="ENSTMTP00000026332.1"/>
    </source>
</evidence>
<dbReference type="SMART" id="SM00409">
    <property type="entry name" value="IG"/>
    <property type="match status" value="1"/>
</dbReference>
<dbReference type="InParanoid" id="A0A674K1T1"/>
<dbReference type="SUPFAM" id="SSF48726">
    <property type="entry name" value="Immunoglobulin"/>
    <property type="match status" value="1"/>
</dbReference>
<dbReference type="SMART" id="SM00406">
    <property type="entry name" value="IGv"/>
    <property type="match status" value="1"/>
</dbReference>
<dbReference type="Gene3D" id="2.60.40.10">
    <property type="entry name" value="Immunoglobulins"/>
    <property type="match status" value="1"/>
</dbReference>
<dbReference type="Proteomes" id="UP000472274">
    <property type="component" value="Unplaced"/>
</dbReference>
<dbReference type="Ensembl" id="ENSTMTT00000027289.1">
    <property type="protein sequence ID" value="ENSTMTP00000026332.1"/>
    <property type="gene ID" value="ENSTMTG00000019265.1"/>
</dbReference>
<feature type="domain" description="Ig-like" evidence="3">
    <location>
        <begin position="20"/>
        <end position="131"/>
    </location>
</feature>
<dbReference type="InterPro" id="IPR051117">
    <property type="entry name" value="TRG_var/const_region"/>
</dbReference>
<accession>A0A674K1T1</accession>
<reference evidence="4" key="2">
    <citation type="submission" date="2025-09" db="UniProtKB">
        <authorList>
            <consortium name="Ensembl"/>
        </authorList>
    </citation>
    <scope>IDENTIFICATION</scope>
</reference>
<proteinExistence type="predicted"/>
<reference evidence="4" key="1">
    <citation type="submission" date="2025-08" db="UniProtKB">
        <authorList>
            <consortium name="Ensembl"/>
        </authorList>
    </citation>
    <scope>IDENTIFICATION</scope>
</reference>
<evidence type="ECO:0000313" key="5">
    <source>
        <dbReference type="Proteomes" id="UP000472274"/>
    </source>
</evidence>
<dbReference type="Pfam" id="PF07686">
    <property type="entry name" value="V-set"/>
    <property type="match status" value="1"/>
</dbReference>
<dbReference type="AlphaFoldDB" id="A0A674K1T1"/>
<keyword evidence="1" id="KW-0675">Receptor</keyword>
<dbReference type="GeneTree" id="ENSGT00940000153143"/>
<dbReference type="PROSITE" id="PS50835">
    <property type="entry name" value="IG_LIKE"/>
    <property type="match status" value="1"/>
</dbReference>
<name>A0A674K1T1_9SAUR</name>
<dbReference type="InterPro" id="IPR003599">
    <property type="entry name" value="Ig_sub"/>
</dbReference>
<protein>
    <recommendedName>
        <fullName evidence="3">Ig-like domain-containing protein</fullName>
    </recommendedName>
</protein>
<dbReference type="PANTHER" id="PTHR19256:SF44">
    <property type="entry name" value="T CELL RECEPTOR GAMMA VARIABLE 9"/>
    <property type="match status" value="1"/>
</dbReference>
<evidence type="ECO:0000259" key="3">
    <source>
        <dbReference type="PROSITE" id="PS50835"/>
    </source>
</evidence>
<keyword evidence="5" id="KW-1185">Reference proteome</keyword>
<evidence type="ECO:0000256" key="2">
    <source>
        <dbReference type="ARBA" id="ARBA00023319"/>
    </source>
</evidence>